<feature type="transmembrane region" description="Helical" evidence="1">
    <location>
        <begin position="12"/>
        <end position="31"/>
    </location>
</feature>
<name>A0ABY3VXS7_9MYCO</name>
<organism evidence="2 3">
    <name type="scientific">Mycobacterium paraterrae</name>
    <dbReference type="NCBI Taxonomy" id="577492"/>
    <lineage>
        <taxon>Bacteria</taxon>
        <taxon>Bacillati</taxon>
        <taxon>Actinomycetota</taxon>
        <taxon>Actinomycetes</taxon>
        <taxon>Mycobacteriales</taxon>
        <taxon>Mycobacteriaceae</taxon>
        <taxon>Mycobacterium</taxon>
    </lineage>
</organism>
<keyword evidence="1" id="KW-0472">Membrane</keyword>
<proteinExistence type="predicted"/>
<accession>A0ABY3VXS7</accession>
<dbReference type="Proteomes" id="UP001055336">
    <property type="component" value="Chromosome"/>
</dbReference>
<gene>
    <name evidence="2" type="ORF">MKK62_12645</name>
</gene>
<keyword evidence="1" id="KW-0812">Transmembrane</keyword>
<evidence type="ECO:0000313" key="3">
    <source>
        <dbReference type="Proteomes" id="UP001055336"/>
    </source>
</evidence>
<evidence type="ECO:0000256" key="1">
    <source>
        <dbReference type="SAM" id="Phobius"/>
    </source>
</evidence>
<evidence type="ECO:0000313" key="2">
    <source>
        <dbReference type="EMBL" id="UMB71991.1"/>
    </source>
</evidence>
<keyword evidence="1" id="KW-1133">Transmembrane helix</keyword>
<dbReference type="RefSeq" id="WP_240263718.1">
    <property type="nucleotide sequence ID" value="NZ_CP092488.2"/>
</dbReference>
<reference evidence="2" key="1">
    <citation type="submission" date="2022-08" db="EMBL/GenBank/DDBJ databases">
        <title>Whole genome sequencing of non-tuberculosis mycobacteria type-strains.</title>
        <authorList>
            <person name="Igarashi Y."/>
            <person name="Osugi A."/>
            <person name="Mitarai S."/>
        </authorList>
    </citation>
    <scope>NUCLEOTIDE SEQUENCE</scope>
    <source>
        <strain evidence="2">DSM 45127</strain>
    </source>
</reference>
<dbReference type="EMBL" id="CP092488">
    <property type="protein sequence ID" value="UMB71991.1"/>
    <property type="molecule type" value="Genomic_DNA"/>
</dbReference>
<protein>
    <submittedName>
        <fullName evidence="2">Uncharacterized protein</fullName>
    </submittedName>
</protein>
<sequence length="197" mass="21103">MSEVRAWLARRAAFPLTAVLITAAAMLWHHLPVPTQIYAPFDVHGSLGSQVCGRSLAVTVTGVRIAPRAKFPLGPHSTSTMSAAGLWVVVDATVSAVESSTHAAADLVVGANTYEVSLRPLLGYGVRIDPGLPQHGYWAFEAAPELIQPSLAKPFQLRVWPGGENRLSSRVVIDLDNRPPERADLVTVKPYVIGPGK</sequence>
<keyword evidence="3" id="KW-1185">Reference proteome</keyword>